<dbReference type="EMBL" id="JXTB01000091">
    <property type="protein sequence ID" value="PON65021.1"/>
    <property type="molecule type" value="Genomic_DNA"/>
</dbReference>
<dbReference type="AlphaFoldDB" id="A0A2P5CVL3"/>
<evidence type="ECO:0000313" key="1">
    <source>
        <dbReference type="EMBL" id="PON65021.1"/>
    </source>
</evidence>
<protein>
    <submittedName>
        <fullName evidence="1">Uncharacterized protein</fullName>
    </submittedName>
</protein>
<keyword evidence="2" id="KW-1185">Reference proteome</keyword>
<dbReference type="Proteomes" id="UP000237105">
    <property type="component" value="Unassembled WGS sequence"/>
</dbReference>
<comment type="caution">
    <text evidence="1">The sequence shown here is derived from an EMBL/GenBank/DDBJ whole genome shotgun (WGS) entry which is preliminary data.</text>
</comment>
<accession>A0A2P5CVL3</accession>
<sequence length="70" mass="8141">MASGPSRLQVQQANLQVDRWGGPRHYGPYWNCRFQTLQASLDQKFKRDFHVPLAMSQTQISEMGFEIDEL</sequence>
<proteinExistence type="predicted"/>
<evidence type="ECO:0000313" key="2">
    <source>
        <dbReference type="Proteomes" id="UP000237105"/>
    </source>
</evidence>
<name>A0A2P5CVL3_PARAD</name>
<gene>
    <name evidence="1" type="ORF">PanWU01x14_119380</name>
</gene>
<reference evidence="2" key="1">
    <citation type="submission" date="2016-06" db="EMBL/GenBank/DDBJ databases">
        <title>Parallel loss of symbiosis genes in relatives of nitrogen-fixing non-legume Parasponia.</title>
        <authorList>
            <person name="Van Velzen R."/>
            <person name="Holmer R."/>
            <person name="Bu F."/>
            <person name="Rutten L."/>
            <person name="Van Zeijl A."/>
            <person name="Liu W."/>
            <person name="Santuari L."/>
            <person name="Cao Q."/>
            <person name="Sharma T."/>
            <person name="Shen D."/>
            <person name="Roswanjaya Y."/>
            <person name="Wardhani T."/>
            <person name="Kalhor M.S."/>
            <person name="Jansen J."/>
            <person name="Van den Hoogen J."/>
            <person name="Gungor B."/>
            <person name="Hartog M."/>
            <person name="Hontelez J."/>
            <person name="Verver J."/>
            <person name="Yang W.-C."/>
            <person name="Schijlen E."/>
            <person name="Repin R."/>
            <person name="Schilthuizen M."/>
            <person name="Schranz E."/>
            <person name="Heidstra R."/>
            <person name="Miyata K."/>
            <person name="Fedorova E."/>
            <person name="Kohlen W."/>
            <person name="Bisseling T."/>
            <person name="Smit S."/>
            <person name="Geurts R."/>
        </authorList>
    </citation>
    <scope>NUCLEOTIDE SEQUENCE [LARGE SCALE GENOMIC DNA]</scope>
    <source>
        <strain evidence="2">cv. WU1-14</strain>
    </source>
</reference>
<dbReference type="OrthoDB" id="10312919at2759"/>
<organism evidence="1 2">
    <name type="scientific">Parasponia andersonii</name>
    <name type="common">Sponia andersonii</name>
    <dbReference type="NCBI Taxonomy" id="3476"/>
    <lineage>
        <taxon>Eukaryota</taxon>
        <taxon>Viridiplantae</taxon>
        <taxon>Streptophyta</taxon>
        <taxon>Embryophyta</taxon>
        <taxon>Tracheophyta</taxon>
        <taxon>Spermatophyta</taxon>
        <taxon>Magnoliopsida</taxon>
        <taxon>eudicotyledons</taxon>
        <taxon>Gunneridae</taxon>
        <taxon>Pentapetalae</taxon>
        <taxon>rosids</taxon>
        <taxon>fabids</taxon>
        <taxon>Rosales</taxon>
        <taxon>Cannabaceae</taxon>
        <taxon>Parasponia</taxon>
    </lineage>
</organism>